<dbReference type="EMBL" id="FMWB01000015">
    <property type="protein sequence ID" value="SCZ47715.1"/>
    <property type="molecule type" value="Genomic_DNA"/>
</dbReference>
<dbReference type="Proteomes" id="UP000183046">
    <property type="component" value="Unassembled WGS sequence"/>
</dbReference>
<reference evidence="2" key="1">
    <citation type="submission" date="2016-10" db="EMBL/GenBank/DDBJ databases">
        <authorList>
            <person name="de Groot N.N."/>
        </authorList>
    </citation>
    <scope>NUCLEOTIDE SEQUENCE [LARGE SCALE GENOMIC DNA]</scope>
    <source>
        <strain evidence="2">DSM 15758</strain>
    </source>
</reference>
<proteinExistence type="predicted"/>
<evidence type="ECO:0000313" key="2">
    <source>
        <dbReference type="Proteomes" id="UP000183046"/>
    </source>
</evidence>
<feature type="non-terminal residue" evidence="1">
    <location>
        <position position="41"/>
    </location>
</feature>
<evidence type="ECO:0000313" key="1">
    <source>
        <dbReference type="EMBL" id="SCZ47715.1"/>
    </source>
</evidence>
<gene>
    <name evidence="1" type="ORF">SAMN05216279_115113</name>
</gene>
<comment type="caution">
    <text evidence="1">The sequence shown here is derived from an EMBL/GenBank/DDBJ whole genome shotgun (WGS) entry which is preliminary data.</text>
</comment>
<name>A0A1G5PDU1_9PSED</name>
<protein>
    <submittedName>
        <fullName evidence="1">Uncharacterized protein</fullName>
    </submittedName>
</protein>
<accession>A0A1G5PDU1</accession>
<sequence>MRGASRAAVMNSATALLTFEPSVIIFDLLECLPGREAQVGQ</sequence>
<dbReference type="AlphaFoldDB" id="A0A1G5PDU1"/>
<organism evidence="1 2">
    <name type="scientific">Pseudomonas oryzihabitans</name>
    <dbReference type="NCBI Taxonomy" id="47885"/>
    <lineage>
        <taxon>Bacteria</taxon>
        <taxon>Pseudomonadati</taxon>
        <taxon>Pseudomonadota</taxon>
        <taxon>Gammaproteobacteria</taxon>
        <taxon>Pseudomonadales</taxon>
        <taxon>Pseudomonadaceae</taxon>
        <taxon>Pseudomonas</taxon>
    </lineage>
</organism>